<feature type="transmembrane region" description="Helical" evidence="1">
    <location>
        <begin position="24"/>
        <end position="46"/>
    </location>
</feature>
<organism evidence="2 3">
    <name type="scientific">Chryseobacterium sediminis</name>
    <dbReference type="NCBI Taxonomy" id="1679494"/>
    <lineage>
        <taxon>Bacteria</taxon>
        <taxon>Pseudomonadati</taxon>
        <taxon>Bacteroidota</taxon>
        <taxon>Flavobacteriia</taxon>
        <taxon>Flavobacteriales</taxon>
        <taxon>Weeksellaceae</taxon>
        <taxon>Chryseobacterium group</taxon>
        <taxon>Chryseobacterium</taxon>
    </lineage>
</organism>
<accession>A0A5B2UDY2</accession>
<reference evidence="2 3" key="1">
    <citation type="journal article" date="2015" name="Int. J. Syst. Evol. Microbiol.">
        <title>Chryseobacterium sediminis sp. nov., isolated from a river sediment.</title>
        <authorList>
            <person name="Kampfer P."/>
            <person name="Busse H.J."/>
            <person name="McInroy J.A."/>
            <person name="Glaeser S.P."/>
        </authorList>
    </citation>
    <scope>NUCLEOTIDE SEQUENCE [LARGE SCALE GENOMIC DNA]</scope>
    <source>
        <strain evidence="2 3">IMT-174</strain>
    </source>
</reference>
<evidence type="ECO:0000313" key="3">
    <source>
        <dbReference type="Proteomes" id="UP000323082"/>
    </source>
</evidence>
<keyword evidence="1" id="KW-0812">Transmembrane</keyword>
<name>A0A5B2UDY2_9FLAO</name>
<feature type="transmembrane region" description="Helical" evidence="1">
    <location>
        <begin position="52"/>
        <end position="73"/>
    </location>
</feature>
<keyword evidence="1" id="KW-0472">Membrane</keyword>
<dbReference type="AlphaFoldDB" id="A0A5B2UDY2"/>
<dbReference type="RefSeq" id="WP_149833598.1">
    <property type="nucleotide sequence ID" value="NZ_VUNZ01000001.1"/>
</dbReference>
<sequence length="171" mass="19911">MKENLHNNLSFVPTIIRIKNKTNWLVAFITSVGLLILFCIILIIIFTGLQSASFITLTLPFGAFFILILYIWLWNNFGKTVLTIDHGSLTVQYKNKLFTSPKTYLKEETDRIETKNFEVEKHQLGVRYHFSLSGSTYSVILIQKDTEIRIVDWVTKDKADEIAGELKRMWY</sequence>
<proteinExistence type="predicted"/>
<evidence type="ECO:0000313" key="2">
    <source>
        <dbReference type="EMBL" id="KAA2224681.1"/>
    </source>
</evidence>
<evidence type="ECO:0000256" key="1">
    <source>
        <dbReference type="SAM" id="Phobius"/>
    </source>
</evidence>
<comment type="caution">
    <text evidence="2">The sequence shown here is derived from an EMBL/GenBank/DDBJ whole genome shotgun (WGS) entry which is preliminary data.</text>
</comment>
<dbReference type="OrthoDB" id="1361463at2"/>
<protein>
    <submittedName>
        <fullName evidence="2">Uncharacterized protein</fullName>
    </submittedName>
</protein>
<keyword evidence="1" id="KW-1133">Transmembrane helix</keyword>
<dbReference type="Proteomes" id="UP000323082">
    <property type="component" value="Unassembled WGS sequence"/>
</dbReference>
<dbReference type="EMBL" id="VUNZ01000001">
    <property type="protein sequence ID" value="KAA2224681.1"/>
    <property type="molecule type" value="Genomic_DNA"/>
</dbReference>
<gene>
    <name evidence="2" type="ORF">FW780_10890</name>
</gene>